<keyword evidence="3" id="KW-1185">Reference proteome</keyword>
<dbReference type="AlphaFoldDB" id="A0A2B7WK07"/>
<proteinExistence type="predicted"/>
<feature type="region of interest" description="Disordered" evidence="1">
    <location>
        <begin position="1"/>
        <end position="21"/>
    </location>
</feature>
<gene>
    <name evidence="2" type="ORF">AJ80_09775</name>
</gene>
<organism evidence="2 3">
    <name type="scientific">Polytolypa hystricis (strain UAMH7299)</name>
    <dbReference type="NCBI Taxonomy" id="1447883"/>
    <lineage>
        <taxon>Eukaryota</taxon>
        <taxon>Fungi</taxon>
        <taxon>Dikarya</taxon>
        <taxon>Ascomycota</taxon>
        <taxon>Pezizomycotina</taxon>
        <taxon>Eurotiomycetes</taxon>
        <taxon>Eurotiomycetidae</taxon>
        <taxon>Onygenales</taxon>
        <taxon>Onygenales incertae sedis</taxon>
        <taxon>Polytolypa</taxon>
    </lineage>
</organism>
<sequence length="126" mass="13929">MSTISTMSATPTPTTFPPCCTRSPKSADVSVYLDFTRVFSQRPPHIEHGLISTLEVRCEKKRALERAEDKKTCEDERAADAQAHTDQRAADAKALAELQVGNTALSKRLEAIEQKYANRPEGPARN</sequence>
<accession>A0A2B7WK07</accession>
<protein>
    <submittedName>
        <fullName evidence="2">Uncharacterized protein</fullName>
    </submittedName>
</protein>
<name>A0A2B7WK07_POLH7</name>
<dbReference type="Proteomes" id="UP000224634">
    <property type="component" value="Unassembled WGS sequence"/>
</dbReference>
<dbReference type="EMBL" id="PDNA01000343">
    <property type="protein sequence ID" value="PGG96841.1"/>
    <property type="molecule type" value="Genomic_DNA"/>
</dbReference>
<evidence type="ECO:0000313" key="3">
    <source>
        <dbReference type="Proteomes" id="UP000224634"/>
    </source>
</evidence>
<feature type="region of interest" description="Disordered" evidence="1">
    <location>
        <begin position="65"/>
        <end position="88"/>
    </location>
</feature>
<reference evidence="2 3" key="1">
    <citation type="submission" date="2017-10" db="EMBL/GenBank/DDBJ databases">
        <title>Comparative genomics in systemic dimorphic fungi from Ajellomycetaceae.</title>
        <authorList>
            <person name="Munoz J.F."/>
            <person name="Mcewen J.G."/>
            <person name="Clay O.K."/>
            <person name="Cuomo C.A."/>
        </authorList>
    </citation>
    <scope>NUCLEOTIDE SEQUENCE [LARGE SCALE GENOMIC DNA]</scope>
    <source>
        <strain evidence="2 3">UAMH7299</strain>
    </source>
</reference>
<evidence type="ECO:0000313" key="2">
    <source>
        <dbReference type="EMBL" id="PGG96841.1"/>
    </source>
</evidence>
<comment type="caution">
    <text evidence="2">The sequence shown here is derived from an EMBL/GenBank/DDBJ whole genome shotgun (WGS) entry which is preliminary data.</text>
</comment>
<evidence type="ECO:0000256" key="1">
    <source>
        <dbReference type="SAM" id="MobiDB-lite"/>
    </source>
</evidence>